<accession>A0ABU7Z0D2</accession>
<comment type="caution">
    <text evidence="3">The sequence shown here is derived from an EMBL/GenBank/DDBJ whole genome shotgun (WGS) entry which is preliminary data.</text>
</comment>
<reference evidence="3 4" key="1">
    <citation type="journal article" date="2016" name="Int. J. Syst. Evol. Microbiol.">
        <title>Lysobacter erysipheiresistens sp. nov., an antagonist of powdery mildew, isolated from tobacco-cultivated soil.</title>
        <authorList>
            <person name="Xie B."/>
            <person name="Li T."/>
            <person name="Lin X."/>
            <person name="Wang C.J."/>
            <person name="Chen Y.J."/>
            <person name="Liu W.J."/>
            <person name="Zhao Z.W."/>
        </authorList>
    </citation>
    <scope>NUCLEOTIDE SEQUENCE [LARGE SCALE GENOMIC DNA]</scope>
    <source>
        <strain evidence="3 4">RS-LYSO-3</strain>
    </source>
</reference>
<dbReference type="RefSeq" id="WP_332617429.1">
    <property type="nucleotide sequence ID" value="NZ_JAXGFP010000006.1"/>
</dbReference>
<organism evidence="3 4">
    <name type="scientific">Novilysobacter erysipheiresistens</name>
    <dbReference type="NCBI Taxonomy" id="1749332"/>
    <lineage>
        <taxon>Bacteria</taxon>
        <taxon>Pseudomonadati</taxon>
        <taxon>Pseudomonadota</taxon>
        <taxon>Gammaproteobacteria</taxon>
        <taxon>Lysobacterales</taxon>
        <taxon>Lysobacteraceae</taxon>
        <taxon>Novilysobacter</taxon>
    </lineage>
</organism>
<feature type="region of interest" description="Disordered" evidence="1">
    <location>
        <begin position="1"/>
        <end position="31"/>
    </location>
</feature>
<evidence type="ECO:0000256" key="1">
    <source>
        <dbReference type="SAM" id="MobiDB-lite"/>
    </source>
</evidence>
<proteinExistence type="predicted"/>
<feature type="compositionally biased region" description="Basic and acidic residues" evidence="1">
    <location>
        <begin position="15"/>
        <end position="24"/>
    </location>
</feature>
<sequence length="183" mass="19840">MTRRSQLTQQGLPDHPGRSGEQHPHGSSPRTDWRALARNTLVSGSVASVLSTFAVSCCSHWQSGSAVGGTNATSHWFWGDRAKREDRPSLRHTAVGYGIHHASSIFWAAFHEYAIRRARHPSTVVAAAAVTATTAYVVDYHVVPRRLTPGFDSRLSGGAMVAAYAAFAVGLGVVGWVRITRHR</sequence>
<name>A0ABU7Z0D2_9GAMM</name>
<keyword evidence="2" id="KW-1133">Transmembrane helix</keyword>
<keyword evidence="2" id="KW-0472">Membrane</keyword>
<feature type="transmembrane region" description="Helical" evidence="2">
    <location>
        <begin position="155"/>
        <end position="177"/>
    </location>
</feature>
<evidence type="ECO:0008006" key="5">
    <source>
        <dbReference type="Google" id="ProtNLM"/>
    </source>
</evidence>
<keyword evidence="4" id="KW-1185">Reference proteome</keyword>
<feature type="transmembrane region" description="Helical" evidence="2">
    <location>
        <begin position="124"/>
        <end position="143"/>
    </location>
</feature>
<gene>
    <name evidence="3" type="ORF">SNE34_11705</name>
</gene>
<evidence type="ECO:0000256" key="2">
    <source>
        <dbReference type="SAM" id="Phobius"/>
    </source>
</evidence>
<dbReference type="EMBL" id="JAXGFP010000006">
    <property type="protein sequence ID" value="MEG3184675.1"/>
    <property type="molecule type" value="Genomic_DNA"/>
</dbReference>
<dbReference type="Proteomes" id="UP001355056">
    <property type="component" value="Unassembled WGS sequence"/>
</dbReference>
<evidence type="ECO:0000313" key="3">
    <source>
        <dbReference type="EMBL" id="MEG3184675.1"/>
    </source>
</evidence>
<evidence type="ECO:0000313" key="4">
    <source>
        <dbReference type="Proteomes" id="UP001355056"/>
    </source>
</evidence>
<keyword evidence="2" id="KW-0812">Transmembrane</keyword>
<protein>
    <recommendedName>
        <fullName evidence="5">DUF2938 domain-containing protein</fullName>
    </recommendedName>
</protein>
<feature type="compositionally biased region" description="Polar residues" evidence="1">
    <location>
        <begin position="1"/>
        <end position="11"/>
    </location>
</feature>